<keyword evidence="2" id="KW-0645">Protease</keyword>
<dbReference type="GO" id="GO:0006508">
    <property type="term" value="P:proteolysis"/>
    <property type="evidence" value="ECO:0007669"/>
    <property type="project" value="UniProtKB-KW"/>
</dbReference>
<evidence type="ECO:0000313" key="5">
    <source>
        <dbReference type="EMBL" id="KIK56834.1"/>
    </source>
</evidence>
<evidence type="ECO:0000256" key="1">
    <source>
        <dbReference type="ARBA" id="ARBA00005234"/>
    </source>
</evidence>
<dbReference type="SUPFAM" id="SSF54001">
    <property type="entry name" value="Cysteine proteinases"/>
    <property type="match status" value="1"/>
</dbReference>
<dbReference type="AlphaFoldDB" id="A0A0D0C3A1"/>
<dbReference type="GO" id="GO:0008234">
    <property type="term" value="F:cysteine-type peptidase activity"/>
    <property type="evidence" value="ECO:0007669"/>
    <property type="project" value="InterPro"/>
</dbReference>
<name>A0A0D0C3A1_9AGAR</name>
<dbReference type="InterPro" id="IPR003653">
    <property type="entry name" value="Peptidase_C48_C"/>
</dbReference>
<dbReference type="EMBL" id="KN834795">
    <property type="protein sequence ID" value="KIK56834.1"/>
    <property type="molecule type" value="Genomic_DNA"/>
</dbReference>
<keyword evidence="3" id="KW-0378">Hydrolase</keyword>
<proteinExistence type="inferred from homology"/>
<evidence type="ECO:0000256" key="2">
    <source>
        <dbReference type="ARBA" id="ARBA00022670"/>
    </source>
</evidence>
<keyword evidence="6" id="KW-1185">Reference proteome</keyword>
<dbReference type="HOGENOM" id="CLU_053886_0_0_1"/>
<reference evidence="5 6" key="1">
    <citation type="submission" date="2014-04" db="EMBL/GenBank/DDBJ databases">
        <title>Evolutionary Origins and Diversification of the Mycorrhizal Mutualists.</title>
        <authorList>
            <consortium name="DOE Joint Genome Institute"/>
            <consortium name="Mycorrhizal Genomics Consortium"/>
            <person name="Kohler A."/>
            <person name="Kuo A."/>
            <person name="Nagy L.G."/>
            <person name="Floudas D."/>
            <person name="Copeland A."/>
            <person name="Barry K.W."/>
            <person name="Cichocki N."/>
            <person name="Veneault-Fourrey C."/>
            <person name="LaButti K."/>
            <person name="Lindquist E.A."/>
            <person name="Lipzen A."/>
            <person name="Lundell T."/>
            <person name="Morin E."/>
            <person name="Murat C."/>
            <person name="Riley R."/>
            <person name="Ohm R."/>
            <person name="Sun H."/>
            <person name="Tunlid A."/>
            <person name="Henrissat B."/>
            <person name="Grigoriev I.V."/>
            <person name="Hibbett D.S."/>
            <person name="Martin F."/>
        </authorList>
    </citation>
    <scope>NUCLEOTIDE SEQUENCE [LARGE SCALE GENOMIC DNA]</scope>
    <source>
        <strain evidence="5 6">FD-317 M1</strain>
    </source>
</reference>
<dbReference type="Pfam" id="PF02902">
    <property type="entry name" value="Peptidase_C48"/>
    <property type="match status" value="1"/>
</dbReference>
<evidence type="ECO:0000256" key="3">
    <source>
        <dbReference type="ARBA" id="ARBA00022801"/>
    </source>
</evidence>
<dbReference type="Gene3D" id="3.40.395.10">
    <property type="entry name" value="Adenoviral Proteinase, Chain A"/>
    <property type="match status" value="1"/>
</dbReference>
<protein>
    <recommendedName>
        <fullName evidence="4">Ubiquitin-like protease family profile domain-containing protein</fullName>
    </recommendedName>
</protein>
<dbReference type="InterPro" id="IPR038765">
    <property type="entry name" value="Papain-like_cys_pep_sf"/>
</dbReference>
<dbReference type="PROSITE" id="PS50600">
    <property type="entry name" value="ULP_PROTEASE"/>
    <property type="match status" value="1"/>
</dbReference>
<dbReference type="GO" id="GO:0019783">
    <property type="term" value="F:ubiquitin-like protein peptidase activity"/>
    <property type="evidence" value="ECO:0007669"/>
    <property type="project" value="UniProtKB-ARBA"/>
</dbReference>
<dbReference type="Proteomes" id="UP000053593">
    <property type="component" value="Unassembled WGS sequence"/>
</dbReference>
<evidence type="ECO:0000259" key="4">
    <source>
        <dbReference type="PROSITE" id="PS50600"/>
    </source>
</evidence>
<accession>A0A0D0C3A1</accession>
<comment type="similarity">
    <text evidence="1">Belongs to the peptidase C48 family.</text>
</comment>
<organism evidence="5 6">
    <name type="scientific">Collybiopsis luxurians FD-317 M1</name>
    <dbReference type="NCBI Taxonomy" id="944289"/>
    <lineage>
        <taxon>Eukaryota</taxon>
        <taxon>Fungi</taxon>
        <taxon>Dikarya</taxon>
        <taxon>Basidiomycota</taxon>
        <taxon>Agaricomycotina</taxon>
        <taxon>Agaricomycetes</taxon>
        <taxon>Agaricomycetidae</taxon>
        <taxon>Agaricales</taxon>
        <taxon>Marasmiineae</taxon>
        <taxon>Omphalotaceae</taxon>
        <taxon>Collybiopsis</taxon>
        <taxon>Collybiopsis luxurians</taxon>
    </lineage>
</organism>
<gene>
    <name evidence="5" type="ORF">GYMLUDRAFT_247609</name>
</gene>
<feature type="domain" description="Ubiquitin-like protease family profile" evidence="4">
    <location>
        <begin position="223"/>
        <end position="424"/>
    </location>
</feature>
<sequence length="464" mass="52751">MVRARTDTHHALRTRKNIRAQATSLPQIFSNPLIPGINCITFPFSTQIGPLVEPAQIAQISEVSKSLETWLRLAHVSLPVASQDSSLEVASVGWADRLPLVAESLSAMFLEGLYSNNLLFYQRSCSLVNDIISALNMASAVRHSFSAISTGSCLHSIVTKLGEEFVVFNQVCYMLYGLKIAWENQFRIWRNTHNAEVVSILKQKLDILKTGRDNFLLRTTTPISITSTDLALLADEQRVSVGVLDAYVMILRDRFEHIPSVEGIFTCFLPTRFSSTYLAEYQSGSRKKTLTPIFKPDDSVASVDLRALQNRWCRGNLRLVVPMCRHHGHWIVAVIEGAHRRVTVLDSWEQTFTDSQRQRSGNLKYEFLVQTLQNMWEGLEKLWGGRERHETIPWTLQPHVEVPWQDAKNFYDCGIYMILFMIHLGYSPCINGDNVPVRYHIPKRSSNLAGFRLLLLDELQSDCL</sequence>
<evidence type="ECO:0000313" key="6">
    <source>
        <dbReference type="Proteomes" id="UP000053593"/>
    </source>
</evidence>